<dbReference type="PROSITE" id="PS00094">
    <property type="entry name" value="C5_MTASE_1"/>
    <property type="match status" value="1"/>
</dbReference>
<dbReference type="InterPro" id="IPR018117">
    <property type="entry name" value="C5_DNA_meth_AS"/>
</dbReference>
<reference evidence="14" key="2">
    <citation type="submission" date="2025-08" db="UniProtKB">
        <authorList>
            <consortium name="RefSeq"/>
        </authorList>
    </citation>
    <scope>IDENTIFICATION</scope>
    <source>
        <tissue evidence="14">Leaves</tissue>
    </source>
</reference>
<keyword evidence="13" id="KW-1185">Reference proteome</keyword>
<evidence type="ECO:0000313" key="13">
    <source>
        <dbReference type="Proteomes" id="UP001652660"/>
    </source>
</evidence>
<dbReference type="InterPro" id="IPR001525">
    <property type="entry name" value="C5_MeTfrase"/>
</dbReference>
<dbReference type="Proteomes" id="UP001652660">
    <property type="component" value="Chromosome 1e"/>
</dbReference>
<evidence type="ECO:0000256" key="4">
    <source>
        <dbReference type="ARBA" id="ARBA00022679"/>
    </source>
</evidence>
<evidence type="ECO:0000256" key="6">
    <source>
        <dbReference type="ARBA" id="ARBA00023125"/>
    </source>
</evidence>
<feature type="domain" description="BAH" evidence="12">
    <location>
        <begin position="156"/>
        <end position="275"/>
    </location>
</feature>
<dbReference type="PROSITE" id="PS51038">
    <property type="entry name" value="BAH"/>
    <property type="match status" value="1"/>
</dbReference>
<dbReference type="GO" id="GO:0044027">
    <property type="term" value="P:negative regulation of gene expression via chromosomal CpG island methylation"/>
    <property type="evidence" value="ECO:0007669"/>
    <property type="project" value="TreeGrafter"/>
</dbReference>
<dbReference type="SMART" id="SM00298">
    <property type="entry name" value="CHROMO"/>
    <property type="match status" value="1"/>
</dbReference>
<feature type="domain" description="Chromo" evidence="11">
    <location>
        <begin position="431"/>
        <end position="484"/>
    </location>
</feature>
<dbReference type="GO" id="GO:0003677">
    <property type="term" value="F:DNA binding"/>
    <property type="evidence" value="ECO:0007669"/>
    <property type="project" value="UniProtKB-KW"/>
</dbReference>
<dbReference type="InterPro" id="IPR029063">
    <property type="entry name" value="SAM-dependent_MTases_sf"/>
</dbReference>
<evidence type="ECO:0000256" key="9">
    <source>
        <dbReference type="PROSITE-ProRule" id="PRU01016"/>
    </source>
</evidence>
<dbReference type="PRINTS" id="PR00105">
    <property type="entry name" value="C5METTRFRASE"/>
</dbReference>
<dbReference type="PROSITE" id="PS51679">
    <property type="entry name" value="SAM_MT_C5"/>
    <property type="match status" value="1"/>
</dbReference>
<evidence type="ECO:0000256" key="1">
    <source>
        <dbReference type="ARBA" id="ARBA00004123"/>
    </source>
</evidence>
<dbReference type="GO" id="GO:0003886">
    <property type="term" value="F:DNA (cytosine-5-)-methyltransferase activity"/>
    <property type="evidence" value="ECO:0007669"/>
    <property type="project" value="UniProtKB-EC"/>
</dbReference>
<dbReference type="Pfam" id="PF00145">
    <property type="entry name" value="DNA_methylase"/>
    <property type="match status" value="1"/>
</dbReference>
<dbReference type="PANTHER" id="PTHR10629:SF50">
    <property type="entry name" value="DNA (CYTOSINE-5)-METHYLTRANSFERASE CMT3"/>
    <property type="match status" value="1"/>
</dbReference>
<keyword evidence="6" id="KW-0238">DNA-binding</keyword>
<feature type="region of interest" description="Disordered" evidence="10">
    <location>
        <begin position="1"/>
        <end position="86"/>
    </location>
</feature>
<evidence type="ECO:0000256" key="5">
    <source>
        <dbReference type="ARBA" id="ARBA00022691"/>
    </source>
</evidence>
<dbReference type="Gene3D" id="3.40.50.150">
    <property type="entry name" value="Vaccinia Virus protein VP39"/>
    <property type="match status" value="2"/>
</dbReference>
<accession>A0A6P6TET2</accession>
<feature type="compositionally biased region" description="Acidic residues" evidence="10">
    <location>
        <begin position="47"/>
        <end position="71"/>
    </location>
</feature>
<dbReference type="GO" id="GO:0032259">
    <property type="term" value="P:methylation"/>
    <property type="evidence" value="ECO:0007669"/>
    <property type="project" value="UniProtKB-KW"/>
</dbReference>
<dbReference type="Pfam" id="PF00385">
    <property type="entry name" value="Chromo"/>
    <property type="match status" value="1"/>
</dbReference>
<dbReference type="SUPFAM" id="SSF54160">
    <property type="entry name" value="Chromo domain-like"/>
    <property type="match status" value="1"/>
</dbReference>
<evidence type="ECO:0000313" key="14">
    <source>
        <dbReference type="RefSeq" id="XP_027076555.2"/>
    </source>
</evidence>
<evidence type="ECO:0000256" key="10">
    <source>
        <dbReference type="SAM" id="MobiDB-lite"/>
    </source>
</evidence>
<dbReference type="InterPro" id="IPR001025">
    <property type="entry name" value="BAH_dom"/>
</dbReference>
<keyword evidence="4 9" id="KW-0808">Transferase</keyword>
<dbReference type="EC" id="2.1.1.37" evidence="2"/>
<organism evidence="13 14">
    <name type="scientific">Coffea arabica</name>
    <name type="common">Arabian coffee</name>
    <dbReference type="NCBI Taxonomy" id="13443"/>
    <lineage>
        <taxon>Eukaryota</taxon>
        <taxon>Viridiplantae</taxon>
        <taxon>Streptophyta</taxon>
        <taxon>Embryophyta</taxon>
        <taxon>Tracheophyta</taxon>
        <taxon>Spermatophyta</taxon>
        <taxon>Magnoliopsida</taxon>
        <taxon>eudicotyledons</taxon>
        <taxon>Gunneridae</taxon>
        <taxon>Pentapetalae</taxon>
        <taxon>asterids</taxon>
        <taxon>lamiids</taxon>
        <taxon>Gentianales</taxon>
        <taxon>Rubiaceae</taxon>
        <taxon>Ixoroideae</taxon>
        <taxon>Gardenieae complex</taxon>
        <taxon>Bertiereae - Coffeeae clade</taxon>
        <taxon>Coffeeae</taxon>
        <taxon>Coffea</taxon>
    </lineage>
</organism>
<dbReference type="Pfam" id="PF01426">
    <property type="entry name" value="BAH"/>
    <property type="match status" value="1"/>
</dbReference>
<dbReference type="PROSITE" id="PS50013">
    <property type="entry name" value="CHROMO_2"/>
    <property type="match status" value="1"/>
</dbReference>
<protein>
    <recommendedName>
        <fullName evidence="2">DNA (cytosine-5-)-methyltransferase</fullName>
        <ecNumber evidence="2">2.1.1.37</ecNumber>
    </recommendedName>
</protein>
<comment type="similarity">
    <text evidence="9">Belongs to the class I-like SAM-binding methyltransferase superfamily. C5-methyltransferase family.</text>
</comment>
<dbReference type="SUPFAM" id="SSF53335">
    <property type="entry name" value="S-adenosyl-L-methionine-dependent methyltransferases"/>
    <property type="match status" value="1"/>
</dbReference>
<evidence type="ECO:0000259" key="12">
    <source>
        <dbReference type="PROSITE" id="PS51038"/>
    </source>
</evidence>
<evidence type="ECO:0000256" key="8">
    <source>
        <dbReference type="ARBA" id="ARBA00047422"/>
    </source>
</evidence>
<evidence type="ECO:0000256" key="7">
    <source>
        <dbReference type="ARBA" id="ARBA00023242"/>
    </source>
</evidence>
<dbReference type="InterPro" id="IPR000953">
    <property type="entry name" value="Chromo/chromo_shadow_dom"/>
</dbReference>
<feature type="active site" evidence="9">
    <location>
        <position position="509"/>
    </location>
</feature>
<dbReference type="GeneID" id="113700272"/>
<dbReference type="Gene3D" id="3.90.120.10">
    <property type="entry name" value="DNA Methylase, subunit A, domain 2"/>
    <property type="match status" value="1"/>
</dbReference>
<dbReference type="OrthoDB" id="5376140at2759"/>
<dbReference type="RefSeq" id="XP_027076555.2">
    <property type="nucleotide sequence ID" value="XM_027220754.2"/>
</dbReference>
<keyword evidence="3 9" id="KW-0489">Methyltransferase</keyword>
<gene>
    <name evidence="14" type="primary">LOC113700272</name>
</gene>
<dbReference type="GO" id="GO:0003682">
    <property type="term" value="F:chromatin binding"/>
    <property type="evidence" value="ECO:0007669"/>
    <property type="project" value="InterPro"/>
</dbReference>
<proteinExistence type="inferred from homology"/>
<reference evidence="13" key="1">
    <citation type="journal article" date="2025" name="Foods">
        <title>Unveiling the Microbial Signatures of Arabica Coffee Cherries: Insights into Ripeness Specific Diversity, Functional Traits, and Implications for Quality and Safety.</title>
        <authorList>
            <consortium name="RefSeq"/>
            <person name="Tenea G.N."/>
            <person name="Cifuentes V."/>
            <person name="Reyes P."/>
            <person name="Cevallos-Vallejos M."/>
        </authorList>
    </citation>
    <scope>NUCLEOTIDE SEQUENCE [LARGE SCALE GENOMIC DNA]</scope>
</reference>
<dbReference type="CDD" id="cd18635">
    <property type="entry name" value="CD_CMT3_like"/>
    <property type="match status" value="1"/>
</dbReference>
<keyword evidence="7" id="KW-0539">Nucleus</keyword>
<dbReference type="AlphaFoldDB" id="A0A6P6TET2"/>
<dbReference type="InterPro" id="IPR016197">
    <property type="entry name" value="Chromo-like_dom_sf"/>
</dbReference>
<dbReference type="PANTHER" id="PTHR10629">
    <property type="entry name" value="CYTOSINE-SPECIFIC METHYLTRANSFERASE"/>
    <property type="match status" value="1"/>
</dbReference>
<dbReference type="InterPro" id="IPR023780">
    <property type="entry name" value="Chromo_domain"/>
</dbReference>
<dbReference type="SMART" id="SM00439">
    <property type="entry name" value="BAH"/>
    <property type="match status" value="1"/>
</dbReference>
<name>A0A6P6TET2_COFAR</name>
<evidence type="ECO:0000259" key="11">
    <source>
        <dbReference type="PROSITE" id="PS50013"/>
    </source>
</evidence>
<dbReference type="InterPro" id="IPR043151">
    <property type="entry name" value="BAH_sf"/>
</dbReference>
<dbReference type="InterPro" id="IPR050390">
    <property type="entry name" value="C5-Methyltransferase"/>
</dbReference>
<evidence type="ECO:0000256" key="2">
    <source>
        <dbReference type="ARBA" id="ARBA00011975"/>
    </source>
</evidence>
<dbReference type="GO" id="GO:0005634">
    <property type="term" value="C:nucleus"/>
    <property type="evidence" value="ECO:0007669"/>
    <property type="project" value="UniProtKB-SubCell"/>
</dbReference>
<keyword evidence="5 9" id="KW-0949">S-adenosyl-L-methionine</keyword>
<dbReference type="Gene3D" id="2.30.30.490">
    <property type="match status" value="1"/>
</dbReference>
<dbReference type="CDD" id="cd04716">
    <property type="entry name" value="BAH_plantDCM_I"/>
    <property type="match status" value="1"/>
</dbReference>
<sequence length="888" mass="99831">MGKRKGSSTPAASREKSRASSFSSSVEKKSKRQRMKVESVPANADSDFMEEPDVVVVSDDDEREDGGEVEGESLSMSPAERKTKRRVLAENEEEGDFRFLGEPVADKEARCRWPHRYAVKQKRKQNAVLQDSKGEDDSEEFIDAKRHFTQAEVDGQIFNLEDDAYVQAEEGKRNYICKIVEMFEGTDGMPYFTAQWFYRAEDTIITDCHVFIDEKRVFFSEVKNDNPLDCLVKRLRIARLPPNMDLECKDAAKSNCDYYYDMMFLLPHCTFMSLPPENNGAGSDSGSTISSEADAAGAVVSGVEVSQEANHLEMRLLDLYSGCGAMSTGLCLGANSTGVKLVTKWAVDINKYACESLKWNHPETEVRNESAENFLLLIKEWERLCVSYALVESNVLPHPYVNSSNEQVDEVGGDDEDDDVDDSDGNSSEVFEVKEVLAMCYGDPKESGAVGLYCKIRWNGYGPDDETWEPIDGLSDCQEKVKEFVTKGYKRKILPLPGNVDVICGGPPCQGISGFNRFRNTDQPLQDEKNKQLAVFMDIVAFLKPRFVLMENVVDLIKFSKGYLGRYAFARLLAMNYQARLGMMAAGAYGLPQFRMRVFMWGAVPKEKLPQYPLPTHDVVVRGVVPKEFESNTVAYEEGSKVELEEELFLEDAISDLPPVENDEPRDEMPYGGASKTEFQNFIRLRKDEMPGSLGFGLEVAPHLLYDHRPLQLNRDDYSRVCQIPKKKGANFRDLPGVRVRADNKVEWDPDIERVYLPSGKPLVPDYAMTFVGGSSCKPFGRLWWNETVPTVVTRAEPHNQTILHPKQDRVLTIRENARLQGFPDYYKLFGPIKERYIQVGNAVAVPVARALGFSLALALKGLSGDEPVLQLPKSFPNNVELPAEVSS</sequence>
<comment type="catalytic activity">
    <reaction evidence="8">
        <text>a 2'-deoxycytidine in DNA + S-adenosyl-L-methionine = a 5-methyl-2'-deoxycytidine in DNA + S-adenosyl-L-homocysteine + H(+)</text>
        <dbReference type="Rhea" id="RHEA:13681"/>
        <dbReference type="Rhea" id="RHEA-COMP:11369"/>
        <dbReference type="Rhea" id="RHEA-COMP:11370"/>
        <dbReference type="ChEBI" id="CHEBI:15378"/>
        <dbReference type="ChEBI" id="CHEBI:57856"/>
        <dbReference type="ChEBI" id="CHEBI:59789"/>
        <dbReference type="ChEBI" id="CHEBI:85452"/>
        <dbReference type="ChEBI" id="CHEBI:85454"/>
        <dbReference type="EC" id="2.1.1.37"/>
    </reaction>
</comment>
<feature type="compositionally biased region" description="Acidic residues" evidence="10">
    <location>
        <begin position="407"/>
        <end position="424"/>
    </location>
</feature>
<feature type="region of interest" description="Disordered" evidence="10">
    <location>
        <begin position="401"/>
        <end position="426"/>
    </location>
</feature>
<comment type="subcellular location">
    <subcellularLocation>
        <location evidence="1">Nucleus</location>
    </subcellularLocation>
</comment>
<evidence type="ECO:0000256" key="3">
    <source>
        <dbReference type="ARBA" id="ARBA00022603"/>
    </source>
</evidence>